<evidence type="ECO:0000313" key="3">
    <source>
        <dbReference type="EMBL" id="MFK2824435.1"/>
    </source>
</evidence>
<evidence type="ECO:0000256" key="1">
    <source>
        <dbReference type="ARBA" id="ARBA00022679"/>
    </source>
</evidence>
<dbReference type="CDD" id="cd02440">
    <property type="entry name" value="AdoMet_MTases"/>
    <property type="match status" value="1"/>
</dbReference>
<keyword evidence="4" id="KW-1185">Reference proteome</keyword>
<dbReference type="PANTHER" id="PTHR43861">
    <property type="entry name" value="TRANS-ACONITATE 2-METHYLTRANSFERASE-RELATED"/>
    <property type="match status" value="1"/>
</dbReference>
<dbReference type="Gene3D" id="2.20.25.110">
    <property type="entry name" value="S-adenosyl-L-methionine-dependent methyltransferases"/>
    <property type="match status" value="1"/>
</dbReference>
<organism evidence="3 4">
    <name type="scientific">Bacillus lumedeiriae</name>
    <dbReference type="NCBI Taxonomy" id="3058829"/>
    <lineage>
        <taxon>Bacteria</taxon>
        <taxon>Bacillati</taxon>
        <taxon>Bacillota</taxon>
        <taxon>Bacilli</taxon>
        <taxon>Bacillales</taxon>
        <taxon>Bacillaceae</taxon>
        <taxon>Bacillus</taxon>
    </lineage>
</organism>
<dbReference type="SUPFAM" id="SSF53335">
    <property type="entry name" value="S-adenosyl-L-methionine-dependent methyltransferases"/>
    <property type="match status" value="1"/>
</dbReference>
<dbReference type="InterPro" id="IPR029063">
    <property type="entry name" value="SAM-dependent_MTases_sf"/>
</dbReference>
<dbReference type="EC" id="2.1.1.-" evidence="3"/>
<feature type="domain" description="Methyltransferase" evidence="2">
    <location>
        <begin position="38"/>
        <end position="133"/>
    </location>
</feature>
<dbReference type="GO" id="GO:0008168">
    <property type="term" value="F:methyltransferase activity"/>
    <property type="evidence" value="ECO:0007669"/>
    <property type="project" value="UniProtKB-KW"/>
</dbReference>
<dbReference type="Gene3D" id="3.40.50.150">
    <property type="entry name" value="Vaccinia Virus protein VP39"/>
    <property type="match status" value="1"/>
</dbReference>
<comment type="caution">
    <text evidence="3">The sequence shown here is derived from an EMBL/GenBank/DDBJ whole genome shotgun (WGS) entry which is preliminary data.</text>
</comment>
<protein>
    <submittedName>
        <fullName evidence="3">Class I SAM-dependent methyltransferase</fullName>
        <ecNumber evidence="3">2.1.1.-</ecNumber>
    </submittedName>
</protein>
<dbReference type="GO" id="GO:0032259">
    <property type="term" value="P:methylation"/>
    <property type="evidence" value="ECO:0007669"/>
    <property type="project" value="UniProtKB-KW"/>
</dbReference>
<keyword evidence="3" id="KW-0489">Methyltransferase</keyword>
<sequence length="245" mass="28847">MTYERFAHIYDFLMGDAPYEEWMVFFQRHASALSGKEVLDLACGTGEFTWRLAEAGWEVTGVDLSDSMLFVARQKAEEKNLSIPLFQQDMRELEGIGPFDVITIFCDSLNYLLEKEDVKRTFESVYRQLKPGGLFSFDVHSLYKMRHTFKDGTFTAVDEEISYIWNCFDGEQPDSIEHELTFFVHDEETDQYERFDELHTQRTFAPEQYEVWLQESGFIDIQITADFTEQPPEETSQRIFFVCRK</sequence>
<dbReference type="RefSeq" id="WP_404313962.1">
    <property type="nucleotide sequence ID" value="NZ_JAUIYO010000001.1"/>
</dbReference>
<reference evidence="3 4" key="1">
    <citation type="submission" date="2023-07" db="EMBL/GenBank/DDBJ databases">
        <title>Bacillus lucianemedeirus sp. nov, a new species isolated from an immunobiological production facility.</title>
        <authorList>
            <person name="Costa L.V."/>
            <person name="Miranda R.V.S.L."/>
            <person name="Brandao M.L.L."/>
            <person name="Reis C.M.F."/>
            <person name="Frazao A.M."/>
            <person name="Cruz F.V."/>
            <person name="Baio P.V.P."/>
            <person name="Veras J.F.C."/>
            <person name="Ramos J.N."/>
            <person name="Vieira V."/>
        </authorList>
    </citation>
    <scope>NUCLEOTIDE SEQUENCE [LARGE SCALE GENOMIC DNA]</scope>
    <source>
        <strain evidence="3 4">B190/17</strain>
    </source>
</reference>
<keyword evidence="1 3" id="KW-0808">Transferase</keyword>
<dbReference type="Proteomes" id="UP001619911">
    <property type="component" value="Unassembled WGS sequence"/>
</dbReference>
<accession>A0ABW8I5D5</accession>
<proteinExistence type="predicted"/>
<evidence type="ECO:0000313" key="4">
    <source>
        <dbReference type="Proteomes" id="UP001619911"/>
    </source>
</evidence>
<dbReference type="InterPro" id="IPR041698">
    <property type="entry name" value="Methyltransf_25"/>
</dbReference>
<dbReference type="EMBL" id="JAUIYO010000001">
    <property type="protein sequence ID" value="MFK2824435.1"/>
    <property type="molecule type" value="Genomic_DNA"/>
</dbReference>
<gene>
    <name evidence="3" type="ORF">QYG89_01820</name>
</gene>
<dbReference type="Pfam" id="PF13649">
    <property type="entry name" value="Methyltransf_25"/>
    <property type="match status" value="1"/>
</dbReference>
<name>A0ABW8I5D5_9BACI</name>
<evidence type="ECO:0000259" key="2">
    <source>
        <dbReference type="Pfam" id="PF13649"/>
    </source>
</evidence>